<dbReference type="Proteomes" id="UP000272503">
    <property type="component" value="Unassembled WGS sequence"/>
</dbReference>
<dbReference type="InterPro" id="IPR011726">
    <property type="entry name" value="KdpF"/>
</dbReference>
<dbReference type="GO" id="GO:0005886">
    <property type="term" value="C:plasma membrane"/>
    <property type="evidence" value="ECO:0007669"/>
    <property type="project" value="InterPro"/>
</dbReference>
<keyword evidence="1" id="KW-1133">Transmembrane helix</keyword>
<comment type="caution">
    <text evidence="2">The sequence shown here is derived from an EMBL/GenBank/DDBJ whole genome shotgun (WGS) entry which is preliminary data.</text>
</comment>
<dbReference type="GO" id="GO:0016787">
    <property type="term" value="F:hydrolase activity"/>
    <property type="evidence" value="ECO:0007669"/>
    <property type="project" value="UniProtKB-KW"/>
</dbReference>
<dbReference type="Pfam" id="PF09604">
    <property type="entry name" value="Potass_KdpF"/>
    <property type="match status" value="1"/>
</dbReference>
<keyword evidence="1" id="KW-0812">Transmembrane</keyword>
<dbReference type="NCBIfam" id="TIGR02115">
    <property type="entry name" value="potass_kdpF"/>
    <property type="match status" value="1"/>
</dbReference>
<feature type="transmembrane region" description="Helical" evidence="1">
    <location>
        <begin position="6"/>
        <end position="24"/>
    </location>
</feature>
<dbReference type="EMBL" id="RCUX01000003">
    <property type="protein sequence ID" value="RLP76838.1"/>
    <property type="molecule type" value="Genomic_DNA"/>
</dbReference>
<proteinExistence type="predicted"/>
<dbReference type="AlphaFoldDB" id="A0A3L7AAJ1"/>
<dbReference type="EC" id="3.6.3.12" evidence="2"/>
<sequence>MSLDSITGLVLIVLALGYLTVALLHPERF</sequence>
<name>A0A3L7AAJ1_9MICO</name>
<accession>A0A3L7AAJ1</accession>
<gene>
    <name evidence="2" type="primary">kdpF</name>
    <name evidence="2" type="ORF">D9V32_04155</name>
</gene>
<organism evidence="2 3">
    <name type="scientific">Mycetocola tolaasinivorans</name>
    <dbReference type="NCBI Taxonomy" id="76635"/>
    <lineage>
        <taxon>Bacteria</taxon>
        <taxon>Bacillati</taxon>
        <taxon>Actinomycetota</taxon>
        <taxon>Actinomycetes</taxon>
        <taxon>Micrococcales</taxon>
        <taxon>Microbacteriaceae</taxon>
        <taxon>Mycetocola</taxon>
    </lineage>
</organism>
<keyword evidence="2" id="KW-0378">Hydrolase</keyword>
<dbReference type="RefSeq" id="WP_121647648.1">
    <property type="nucleotide sequence ID" value="NZ_RCUX01000003.1"/>
</dbReference>
<dbReference type="GO" id="GO:0008556">
    <property type="term" value="F:P-type potassium transmembrane transporter activity"/>
    <property type="evidence" value="ECO:0007669"/>
    <property type="project" value="InterPro"/>
</dbReference>
<keyword evidence="3" id="KW-1185">Reference proteome</keyword>
<evidence type="ECO:0000313" key="2">
    <source>
        <dbReference type="EMBL" id="RLP76838.1"/>
    </source>
</evidence>
<protein>
    <submittedName>
        <fullName evidence="2">K(+)-transporting ATPase subunit F</fullName>
        <ecNumber evidence="2">3.6.3.12</ecNumber>
    </submittedName>
</protein>
<evidence type="ECO:0000256" key="1">
    <source>
        <dbReference type="SAM" id="Phobius"/>
    </source>
</evidence>
<keyword evidence="1" id="KW-0472">Membrane</keyword>
<reference evidence="2 3" key="1">
    <citation type="submission" date="2018-10" db="EMBL/GenBank/DDBJ databases">
        <authorList>
            <person name="Li J."/>
        </authorList>
    </citation>
    <scope>NUCLEOTIDE SEQUENCE [LARGE SCALE GENOMIC DNA]</scope>
    <source>
        <strain evidence="2 3">IF 016277</strain>
    </source>
</reference>
<evidence type="ECO:0000313" key="3">
    <source>
        <dbReference type="Proteomes" id="UP000272503"/>
    </source>
</evidence>